<dbReference type="InterPro" id="IPR033577">
    <property type="entry name" value="AOPep"/>
</dbReference>
<organism evidence="9 10">
    <name type="scientific">Coregonus suidteri</name>
    <dbReference type="NCBI Taxonomy" id="861788"/>
    <lineage>
        <taxon>Eukaryota</taxon>
        <taxon>Metazoa</taxon>
        <taxon>Chordata</taxon>
        <taxon>Craniata</taxon>
        <taxon>Vertebrata</taxon>
        <taxon>Euteleostomi</taxon>
        <taxon>Actinopterygii</taxon>
        <taxon>Neopterygii</taxon>
        <taxon>Teleostei</taxon>
        <taxon>Protacanthopterygii</taxon>
        <taxon>Salmoniformes</taxon>
        <taxon>Salmonidae</taxon>
        <taxon>Coregoninae</taxon>
        <taxon>Coregonus</taxon>
    </lineage>
</organism>
<dbReference type="InterPro" id="IPR014782">
    <property type="entry name" value="Peptidase_M1_dom"/>
</dbReference>
<evidence type="ECO:0000256" key="4">
    <source>
        <dbReference type="ARBA" id="ARBA00022723"/>
    </source>
</evidence>
<evidence type="ECO:0000256" key="6">
    <source>
        <dbReference type="ARBA" id="ARBA00022833"/>
    </source>
</evidence>
<name>A0AAN8LW14_9TELE</name>
<evidence type="ECO:0000313" key="10">
    <source>
        <dbReference type="Proteomes" id="UP001356427"/>
    </source>
</evidence>
<dbReference type="FunFam" id="1.25.40.320:FF:000003">
    <property type="entry name" value="Aminopeptidase O isoform 1"/>
    <property type="match status" value="1"/>
</dbReference>
<feature type="domain" description="Peptidase M1 leukotriene A4 hydrolase/aminopeptidase C-terminal" evidence="8">
    <location>
        <begin position="153"/>
        <end position="303"/>
    </location>
</feature>
<dbReference type="SUPFAM" id="SSF55486">
    <property type="entry name" value="Metalloproteases ('zincins'), catalytic domain"/>
    <property type="match status" value="1"/>
</dbReference>
<dbReference type="InterPro" id="IPR027268">
    <property type="entry name" value="Peptidase_M4/M1_CTD_sf"/>
</dbReference>
<accession>A0AAN8LW14</accession>
<dbReference type="InterPro" id="IPR015211">
    <property type="entry name" value="Peptidase_M1_C"/>
</dbReference>
<evidence type="ECO:0000256" key="1">
    <source>
        <dbReference type="ARBA" id="ARBA00001947"/>
    </source>
</evidence>
<dbReference type="FunFam" id="1.10.390.10:FF:000014">
    <property type="entry name" value="aminopeptidase O isoform X1"/>
    <property type="match status" value="1"/>
</dbReference>
<evidence type="ECO:0000256" key="5">
    <source>
        <dbReference type="ARBA" id="ARBA00022801"/>
    </source>
</evidence>
<proteinExistence type="inferred from homology"/>
<dbReference type="GO" id="GO:0008270">
    <property type="term" value="F:zinc ion binding"/>
    <property type="evidence" value="ECO:0007669"/>
    <property type="project" value="InterPro"/>
</dbReference>
<evidence type="ECO:0000256" key="3">
    <source>
        <dbReference type="ARBA" id="ARBA00022670"/>
    </source>
</evidence>
<evidence type="ECO:0000313" key="9">
    <source>
        <dbReference type="EMBL" id="KAK6313405.1"/>
    </source>
</evidence>
<evidence type="ECO:0000259" key="8">
    <source>
        <dbReference type="SMART" id="SM01263"/>
    </source>
</evidence>
<dbReference type="EMBL" id="JAGTTL010000014">
    <property type="protein sequence ID" value="KAK6313405.1"/>
    <property type="molecule type" value="Genomic_DNA"/>
</dbReference>
<reference evidence="9 10" key="1">
    <citation type="submission" date="2021-04" db="EMBL/GenBank/DDBJ databases">
        <authorList>
            <person name="De Guttry C."/>
            <person name="Zahm M."/>
            <person name="Klopp C."/>
            <person name="Cabau C."/>
            <person name="Louis A."/>
            <person name="Berthelot C."/>
            <person name="Parey E."/>
            <person name="Roest Crollius H."/>
            <person name="Montfort J."/>
            <person name="Robinson-Rechavi M."/>
            <person name="Bucao C."/>
            <person name="Bouchez O."/>
            <person name="Gislard M."/>
            <person name="Lluch J."/>
            <person name="Milhes M."/>
            <person name="Lampietro C."/>
            <person name="Lopez Roques C."/>
            <person name="Donnadieu C."/>
            <person name="Braasch I."/>
            <person name="Desvignes T."/>
            <person name="Postlethwait J."/>
            <person name="Bobe J."/>
            <person name="Wedekind C."/>
            <person name="Guiguen Y."/>
        </authorList>
    </citation>
    <scope>NUCLEOTIDE SEQUENCE [LARGE SCALE GENOMIC DNA]</scope>
    <source>
        <strain evidence="9">Cs_M1</strain>
        <tissue evidence="9">Blood</tissue>
    </source>
</reference>
<gene>
    <name evidence="9" type="ORF">J4Q44_G00167520</name>
</gene>
<keyword evidence="6" id="KW-0862">Zinc</keyword>
<keyword evidence="10" id="KW-1185">Reference proteome</keyword>
<keyword evidence="5" id="KW-0378">Hydrolase</keyword>
<dbReference type="PANTHER" id="PTHR46627">
    <property type="entry name" value="AMINOPEPTIDASE O"/>
    <property type="match status" value="1"/>
</dbReference>
<protein>
    <recommendedName>
        <fullName evidence="8">Peptidase M1 leukotriene A4 hydrolase/aminopeptidase C-terminal domain-containing protein</fullName>
    </recommendedName>
</protein>
<feature type="non-terminal residue" evidence="9">
    <location>
        <position position="1"/>
    </location>
</feature>
<dbReference type="Pfam" id="PF09127">
    <property type="entry name" value="Leuk-A4-hydro_C"/>
    <property type="match status" value="1"/>
</dbReference>
<keyword evidence="3" id="KW-0645">Protease</keyword>
<dbReference type="GO" id="GO:0005730">
    <property type="term" value="C:nucleolus"/>
    <property type="evidence" value="ECO:0007669"/>
    <property type="project" value="InterPro"/>
</dbReference>
<dbReference type="SMART" id="SM01263">
    <property type="entry name" value="Leuk-A4-hydro_C"/>
    <property type="match status" value="1"/>
</dbReference>
<dbReference type="GO" id="GO:0006508">
    <property type="term" value="P:proteolysis"/>
    <property type="evidence" value="ECO:0007669"/>
    <property type="project" value="UniProtKB-KW"/>
</dbReference>
<dbReference type="SUPFAM" id="SSF48371">
    <property type="entry name" value="ARM repeat"/>
    <property type="match status" value="1"/>
</dbReference>
<evidence type="ECO:0000256" key="7">
    <source>
        <dbReference type="ARBA" id="ARBA00023049"/>
    </source>
</evidence>
<dbReference type="PANTHER" id="PTHR46627:SF1">
    <property type="entry name" value="AMINOPEPTIDASE O"/>
    <property type="match status" value="1"/>
</dbReference>
<comment type="caution">
    <text evidence="9">The sequence shown here is derived from an EMBL/GenBank/DDBJ whole genome shotgun (WGS) entry which is preliminary data.</text>
</comment>
<keyword evidence="7" id="KW-0482">Metalloprotease</keyword>
<dbReference type="InterPro" id="IPR016024">
    <property type="entry name" value="ARM-type_fold"/>
</dbReference>
<keyword evidence="4" id="KW-0479">Metal-binding</keyword>
<evidence type="ECO:0000256" key="2">
    <source>
        <dbReference type="ARBA" id="ARBA00010136"/>
    </source>
</evidence>
<dbReference type="Gene3D" id="1.10.390.10">
    <property type="entry name" value="Neutral Protease Domain 2"/>
    <property type="match status" value="1"/>
</dbReference>
<comment type="similarity">
    <text evidence="2">Belongs to the peptidase M1 family.</text>
</comment>
<dbReference type="GO" id="GO:0070006">
    <property type="term" value="F:metalloaminopeptidase activity"/>
    <property type="evidence" value="ECO:0007669"/>
    <property type="project" value="InterPro"/>
</dbReference>
<dbReference type="Pfam" id="PF01433">
    <property type="entry name" value="Peptidase_M1"/>
    <property type="match status" value="1"/>
</dbReference>
<comment type="cofactor">
    <cofactor evidence="1">
        <name>Zn(2+)</name>
        <dbReference type="ChEBI" id="CHEBI:29105"/>
    </cofactor>
</comment>
<dbReference type="AlphaFoldDB" id="A0AAN8LW14"/>
<sequence>LSSKETEGQSKLKALLRWRRLSDELQNSVEQLQILRPNMERTGQVSESGSSLVKHALNPEKTFMQVHYLKGYFLLRFLASKVGQERFLNFFRLFVKKYHGQLILSQDFLQMLLETFPDMERQGLTLEAIYADWLDRPGISKWLCEGSAVWTQTRLVEEVKAEVVKWIGLSPSVGKGRKRKKAGLKVNFKEVTPEQLVLLLELLLEEAELSVTSLRRIQRTYDLQKQDAEVRHRWCELVVKHKYAQAYGDVEHFLIHDQAMGVYLYGELMVQEDSRQQALARRCLSLVQNEMDQSARRVVEEMVL</sequence>
<dbReference type="InterPro" id="IPR038502">
    <property type="entry name" value="M1_LTA-4_hydro/amino_C_sf"/>
</dbReference>
<dbReference type="Gene3D" id="1.25.40.320">
    <property type="entry name" value="Peptidase M1, leukotriene A4 hydrolase/aminopeptidase C-terminal domain"/>
    <property type="match status" value="1"/>
</dbReference>
<dbReference type="Proteomes" id="UP001356427">
    <property type="component" value="Unassembled WGS sequence"/>
</dbReference>